<dbReference type="Proteomes" id="UP001334084">
    <property type="component" value="Chromosome 3"/>
</dbReference>
<evidence type="ECO:0000256" key="2">
    <source>
        <dbReference type="ARBA" id="ARBA00010304"/>
    </source>
</evidence>
<dbReference type="PANTHER" id="PTHR23240">
    <property type="entry name" value="DNA CROSS-LINK REPAIR PROTEIN PSO2/SNM1-RELATED"/>
    <property type="match status" value="1"/>
</dbReference>
<evidence type="ECO:0000259" key="6">
    <source>
        <dbReference type="Pfam" id="PF07522"/>
    </source>
</evidence>
<evidence type="ECO:0000256" key="5">
    <source>
        <dbReference type="ARBA" id="ARBA00023242"/>
    </source>
</evidence>
<accession>A0AAX4JAN5</accession>
<dbReference type="GO" id="GO:0003684">
    <property type="term" value="F:damaged DNA binding"/>
    <property type="evidence" value="ECO:0007669"/>
    <property type="project" value="TreeGrafter"/>
</dbReference>
<evidence type="ECO:0000256" key="4">
    <source>
        <dbReference type="ARBA" id="ARBA00023204"/>
    </source>
</evidence>
<dbReference type="GO" id="GO:0006303">
    <property type="term" value="P:double-strand break repair via nonhomologous end joining"/>
    <property type="evidence" value="ECO:0007669"/>
    <property type="project" value="TreeGrafter"/>
</dbReference>
<feature type="domain" description="DNA repair metallo-beta-lactamase" evidence="6">
    <location>
        <begin position="447"/>
        <end position="547"/>
    </location>
</feature>
<gene>
    <name evidence="7" type="ORF">VNE69_03233</name>
</gene>
<dbReference type="Gene3D" id="3.40.50.12650">
    <property type="match status" value="2"/>
</dbReference>
<dbReference type="Gene3D" id="3.60.15.10">
    <property type="entry name" value="Ribonuclease Z/Hydroxyacylglutathione hydrolase-like"/>
    <property type="match status" value="1"/>
</dbReference>
<dbReference type="GO" id="GO:0035312">
    <property type="term" value="F:5'-3' DNA exonuclease activity"/>
    <property type="evidence" value="ECO:0007669"/>
    <property type="project" value="TreeGrafter"/>
</dbReference>
<dbReference type="GO" id="GO:0036297">
    <property type="term" value="P:interstrand cross-link repair"/>
    <property type="evidence" value="ECO:0007669"/>
    <property type="project" value="TreeGrafter"/>
</dbReference>
<keyword evidence="5" id="KW-0539">Nucleus</keyword>
<organism evidence="7 8">
    <name type="scientific">Vairimorpha necatrix</name>
    <dbReference type="NCBI Taxonomy" id="6039"/>
    <lineage>
        <taxon>Eukaryota</taxon>
        <taxon>Fungi</taxon>
        <taxon>Fungi incertae sedis</taxon>
        <taxon>Microsporidia</taxon>
        <taxon>Nosematidae</taxon>
        <taxon>Vairimorpha</taxon>
    </lineage>
</organism>
<reference evidence="7" key="1">
    <citation type="journal article" date="2024" name="BMC Genomics">
        <title>Functional annotation of a divergent genome using sequence and structure-based similarity.</title>
        <authorList>
            <person name="Svedberg D."/>
            <person name="Winiger R.R."/>
            <person name="Berg A."/>
            <person name="Sharma H."/>
            <person name="Tellgren-Roth C."/>
            <person name="Debrunner-Vossbrinck B.A."/>
            <person name="Vossbrinck C.R."/>
            <person name="Barandun J."/>
        </authorList>
    </citation>
    <scope>NUCLEOTIDE SEQUENCE</scope>
    <source>
        <strain evidence="7">Illinois isolate</strain>
    </source>
</reference>
<keyword evidence="8" id="KW-1185">Reference proteome</keyword>
<dbReference type="InterPro" id="IPR036866">
    <property type="entry name" value="RibonucZ/Hydroxyglut_hydro"/>
</dbReference>
<keyword evidence="3" id="KW-0227">DNA damage</keyword>
<dbReference type="GO" id="GO:0005634">
    <property type="term" value="C:nucleus"/>
    <property type="evidence" value="ECO:0007669"/>
    <property type="project" value="UniProtKB-SubCell"/>
</dbReference>
<protein>
    <submittedName>
        <fullName evidence="7">DNA cross-link repair 1A protein (DCR1A)</fullName>
    </submittedName>
</protein>
<dbReference type="RefSeq" id="XP_065329166.1">
    <property type="nucleotide sequence ID" value="XM_065473094.1"/>
</dbReference>
<dbReference type="EMBL" id="CP142728">
    <property type="protein sequence ID" value="WUR03021.1"/>
    <property type="molecule type" value="Genomic_DNA"/>
</dbReference>
<name>A0AAX4JAN5_9MICR</name>
<comment type="similarity">
    <text evidence="2">Belongs to the DNA repair metallo-beta-lactamase (DRMBL) family.</text>
</comment>
<dbReference type="CDD" id="cd16273">
    <property type="entry name" value="SNM1A-1C-like_MBL-fold"/>
    <property type="match status" value="1"/>
</dbReference>
<evidence type="ECO:0000256" key="3">
    <source>
        <dbReference type="ARBA" id="ARBA00022763"/>
    </source>
</evidence>
<sequence length="554" mass="64218">MFLLKSNAKIGKIFQIFDFDDFILHNPNILIICTFKNLDHQKTMVACDSLDLSRILLELLRSPEDILIYSMSTINITNKIYNYMQILNCKGFNIFVHTFTDSKSWYADLKNTLLPMDIYSIPRHKKIPFTDYVVDCFNLEISNASHYFLSHFHADHYGGLKKSFPHTIYCSNTTANLIDLKFKCKTTPLENNVLYHLGDNNTVYLIDANHCPGAVCFIFSINGHLILHTGDFRCTFDLTSHLLKYKFNTIFLDNTFEGFRSFPSQEVVIHGILDTIRNHKNTNCLVPINYKYLFCTYSIGKEKIFLCVAHYFNMSVKVEYEKMRIYKCYDQEAIDRLNNEVERIVNNYRSKTKPEKTLSEIKTIKRTIKTLTVSKKKSPVNKSESILKYCKKPTPLKEKTNIQTENIIDANINSGNIIGANINSEDIIDANINSGNIQTHSHIRPFSRITTENTENQVMVISTQHTEKKRLHKILDTVKADRVAVFCGTGWRDTTVSFDWLKADGRKVKKGIDIFYTPYSEHSSSDELEYFRENMKYDRILNTVKNKNSSHDVI</sequence>
<evidence type="ECO:0000256" key="1">
    <source>
        <dbReference type="ARBA" id="ARBA00004123"/>
    </source>
</evidence>
<keyword evidence="4" id="KW-0234">DNA repair</keyword>
<proteinExistence type="inferred from homology"/>
<dbReference type="GeneID" id="90540829"/>
<dbReference type="KEGG" id="vnx:VNE69_03233"/>
<evidence type="ECO:0000313" key="8">
    <source>
        <dbReference type="Proteomes" id="UP001334084"/>
    </source>
</evidence>
<dbReference type="AlphaFoldDB" id="A0AAX4JAN5"/>
<evidence type="ECO:0000313" key="7">
    <source>
        <dbReference type="EMBL" id="WUR03021.1"/>
    </source>
</evidence>
<dbReference type="SUPFAM" id="SSF56281">
    <property type="entry name" value="Metallo-hydrolase/oxidoreductase"/>
    <property type="match status" value="1"/>
</dbReference>
<dbReference type="Pfam" id="PF07522">
    <property type="entry name" value="DRMBL"/>
    <property type="match status" value="1"/>
</dbReference>
<dbReference type="PANTHER" id="PTHR23240:SF6">
    <property type="entry name" value="DNA CROSS-LINK REPAIR 1A PROTEIN"/>
    <property type="match status" value="1"/>
</dbReference>
<dbReference type="InterPro" id="IPR011084">
    <property type="entry name" value="DRMBL"/>
</dbReference>
<comment type="subcellular location">
    <subcellularLocation>
        <location evidence="1">Nucleus</location>
    </subcellularLocation>
</comment>